<evidence type="ECO:0000256" key="1">
    <source>
        <dbReference type="SAM" id="Phobius"/>
    </source>
</evidence>
<dbReference type="EMBL" id="SLUI01000005">
    <property type="protein sequence ID" value="TCL37628.1"/>
    <property type="molecule type" value="Genomic_DNA"/>
</dbReference>
<gene>
    <name evidence="2" type="ORF">EV210_10559</name>
</gene>
<keyword evidence="3" id="KW-1185">Reference proteome</keyword>
<accession>A0A4R1Q1W4</accession>
<feature type="transmembrane region" description="Helical" evidence="1">
    <location>
        <begin position="71"/>
        <end position="91"/>
    </location>
</feature>
<protein>
    <submittedName>
        <fullName evidence="2">Uncharacterized protein</fullName>
    </submittedName>
</protein>
<name>A0A4R1Q1W4_9FIRM</name>
<dbReference type="AlphaFoldDB" id="A0A4R1Q1W4"/>
<organism evidence="2 3">
    <name type="scientific">Anaerospora hongkongensis</name>
    <dbReference type="NCBI Taxonomy" id="244830"/>
    <lineage>
        <taxon>Bacteria</taxon>
        <taxon>Bacillati</taxon>
        <taxon>Bacillota</taxon>
        <taxon>Negativicutes</taxon>
        <taxon>Selenomonadales</taxon>
        <taxon>Sporomusaceae</taxon>
        <taxon>Anaerospora</taxon>
    </lineage>
</organism>
<reference evidence="2 3" key="1">
    <citation type="submission" date="2019-03" db="EMBL/GenBank/DDBJ databases">
        <title>Genomic Encyclopedia of Type Strains, Phase IV (KMG-IV): sequencing the most valuable type-strain genomes for metagenomic binning, comparative biology and taxonomic classification.</title>
        <authorList>
            <person name="Goeker M."/>
        </authorList>
    </citation>
    <scope>NUCLEOTIDE SEQUENCE [LARGE SCALE GENOMIC DNA]</scope>
    <source>
        <strain evidence="2 3">DSM 15969</strain>
    </source>
</reference>
<proteinExistence type="predicted"/>
<sequence length="111" mass="12681">MDVLVMENKWLLLLLLEGIAWSATIFMLYARYKLKSQCWFRAASVLLVMTGVIPQVLLGVVNFAITKELDLFTLVILLLILYGVTIGKGHVRQLDSWAQQKFSGDPRKLRE</sequence>
<keyword evidence="1" id="KW-0812">Transmembrane</keyword>
<evidence type="ECO:0000313" key="2">
    <source>
        <dbReference type="EMBL" id="TCL37628.1"/>
    </source>
</evidence>
<feature type="transmembrane region" description="Helical" evidence="1">
    <location>
        <begin position="12"/>
        <end position="30"/>
    </location>
</feature>
<keyword evidence="1" id="KW-0472">Membrane</keyword>
<keyword evidence="1" id="KW-1133">Transmembrane helix</keyword>
<evidence type="ECO:0000313" key="3">
    <source>
        <dbReference type="Proteomes" id="UP000295063"/>
    </source>
</evidence>
<feature type="transmembrane region" description="Helical" evidence="1">
    <location>
        <begin position="42"/>
        <end position="65"/>
    </location>
</feature>
<dbReference type="Proteomes" id="UP000295063">
    <property type="component" value="Unassembled WGS sequence"/>
</dbReference>
<comment type="caution">
    <text evidence="2">The sequence shown here is derived from an EMBL/GenBank/DDBJ whole genome shotgun (WGS) entry which is preliminary data.</text>
</comment>
<dbReference type="OrthoDB" id="1683959at2"/>
<dbReference type="RefSeq" id="WP_132078464.1">
    <property type="nucleotide sequence ID" value="NZ_SLUI01000005.1"/>
</dbReference>